<evidence type="ECO:0000259" key="3">
    <source>
        <dbReference type="Pfam" id="PF01847"/>
    </source>
</evidence>
<dbReference type="InterPro" id="IPR022772">
    <property type="entry name" value="VHL_tumour_suppress_b/a_dom"/>
</dbReference>
<accession>A0A2A3E5U0</accession>
<evidence type="ECO:0000313" key="5">
    <source>
        <dbReference type="Proteomes" id="UP000242457"/>
    </source>
</evidence>
<proteinExistence type="inferred from homology"/>
<organism evidence="4 5">
    <name type="scientific">Apis cerana cerana</name>
    <name type="common">Oriental honeybee</name>
    <dbReference type="NCBI Taxonomy" id="94128"/>
    <lineage>
        <taxon>Eukaryota</taxon>
        <taxon>Metazoa</taxon>
        <taxon>Ecdysozoa</taxon>
        <taxon>Arthropoda</taxon>
        <taxon>Hexapoda</taxon>
        <taxon>Insecta</taxon>
        <taxon>Pterygota</taxon>
        <taxon>Neoptera</taxon>
        <taxon>Endopterygota</taxon>
        <taxon>Hymenoptera</taxon>
        <taxon>Apocrita</taxon>
        <taxon>Aculeata</taxon>
        <taxon>Apoidea</taxon>
        <taxon>Anthophila</taxon>
        <taxon>Apidae</taxon>
        <taxon>Apis</taxon>
    </lineage>
</organism>
<reference evidence="4 5" key="1">
    <citation type="submission" date="2014-07" db="EMBL/GenBank/DDBJ databases">
        <title>Genomic and transcriptomic analysis on Apis cerana provide comprehensive insights into honey bee biology.</title>
        <authorList>
            <person name="Diao Q."/>
            <person name="Sun L."/>
            <person name="Zheng H."/>
            <person name="Zheng H."/>
            <person name="Xu S."/>
            <person name="Wang S."/>
            <person name="Zeng Z."/>
            <person name="Hu F."/>
            <person name="Su S."/>
            <person name="Wu J."/>
        </authorList>
    </citation>
    <scope>NUCLEOTIDE SEQUENCE [LARGE SCALE GENOMIC DNA]</scope>
    <source>
        <tissue evidence="4">Pupae without intestine</tissue>
    </source>
</reference>
<gene>
    <name evidence="4" type="ORF">APICC_07676</name>
</gene>
<feature type="compositionally biased region" description="Acidic residues" evidence="2">
    <location>
        <begin position="160"/>
        <end position="173"/>
    </location>
</feature>
<dbReference type="InterPro" id="IPR037139">
    <property type="entry name" value="VHL_alpha_dom_sf"/>
</dbReference>
<dbReference type="Gene3D" id="2.60.40.780">
    <property type="entry name" value="von Hippel-Lindau disease tumour suppressor, beta domain"/>
    <property type="match status" value="1"/>
</dbReference>
<feature type="region of interest" description="Disordered" evidence="2">
    <location>
        <begin position="156"/>
        <end position="179"/>
    </location>
</feature>
<protein>
    <submittedName>
        <fullName evidence="4">von Hippel-Lindau disease tumor suppressor</fullName>
    </submittedName>
</protein>
<dbReference type="OrthoDB" id="413400at2759"/>
<name>A0A2A3E5U0_APICC</name>
<dbReference type="InterPro" id="IPR024053">
    <property type="entry name" value="VHL_beta_dom"/>
</dbReference>
<dbReference type="InterPro" id="IPR036208">
    <property type="entry name" value="VHL_sf"/>
</dbReference>
<dbReference type="EMBL" id="KZ288379">
    <property type="protein sequence ID" value="PBC26539.1"/>
    <property type="molecule type" value="Genomic_DNA"/>
</dbReference>
<keyword evidence="5" id="KW-1185">Reference proteome</keyword>
<dbReference type="CDD" id="cd05468">
    <property type="entry name" value="pVHL"/>
    <property type="match status" value="1"/>
</dbReference>
<dbReference type="STRING" id="94128.A0A2A3E5U0"/>
<dbReference type="Pfam" id="PF01847">
    <property type="entry name" value="VHL"/>
    <property type="match status" value="1"/>
</dbReference>
<comment type="similarity">
    <text evidence="1">Belongs to the VHL family.</text>
</comment>
<evidence type="ECO:0000313" key="4">
    <source>
        <dbReference type="EMBL" id="PBC26539.1"/>
    </source>
</evidence>
<dbReference type="SUPFAM" id="SSF49468">
    <property type="entry name" value="VHL"/>
    <property type="match status" value="1"/>
</dbReference>
<feature type="domain" description="von Hippel-Lindau disease tumour suppressor beta" evidence="3">
    <location>
        <begin position="13"/>
        <end position="89"/>
    </location>
</feature>
<dbReference type="Gene3D" id="1.10.750.10">
    <property type="entry name" value="von Hippel-Lindau disease tumour suppressor, alpha domain"/>
    <property type="match status" value="1"/>
</dbReference>
<evidence type="ECO:0000256" key="1">
    <source>
        <dbReference type="ARBA" id="ARBA00010057"/>
    </source>
</evidence>
<dbReference type="AlphaFoldDB" id="A0A2A3E5U0"/>
<sequence>MEDGSRERQQPLLRSINNVHRSFVKFVNRTLHNVVLYWIDYQGQAVSYGALSPGDCLDIDTFVTHPWIFVDQETRDRYTVNQRDVFFPEPWFARYRDLQRSELPQRHERTSVYITLPVYTLRELSLRAIKRRLTHDRQAFQLDIPRSLQYELATMLPRNEDEEEQEQEEEEEVGNARSS</sequence>
<dbReference type="Proteomes" id="UP000242457">
    <property type="component" value="Unassembled WGS sequence"/>
</dbReference>
<dbReference type="InterPro" id="IPR037140">
    <property type="entry name" value="VHL_beta_dom_sf"/>
</dbReference>
<evidence type="ECO:0000256" key="2">
    <source>
        <dbReference type="SAM" id="MobiDB-lite"/>
    </source>
</evidence>
<dbReference type="FunFam" id="2.60.40.780:FF:000001">
    <property type="entry name" value="von Hippel-Lindau disease tumor suppressor"/>
    <property type="match status" value="1"/>
</dbReference>